<sequence>MRWAGNASTVAERGESRTGEARWLSRSGGGPVSHVEFRCSPSSTRKVPEAERLTINCVVTRTTSWHTPRSSSSSVMPVAAT</sequence>
<organism evidence="2 3">
    <name type="scientific">Paeniglutamicibacter gangotriensis Lz1y</name>
    <dbReference type="NCBI Taxonomy" id="1276920"/>
    <lineage>
        <taxon>Bacteria</taxon>
        <taxon>Bacillati</taxon>
        <taxon>Actinomycetota</taxon>
        <taxon>Actinomycetes</taxon>
        <taxon>Micrococcales</taxon>
        <taxon>Micrococcaceae</taxon>
        <taxon>Paeniglutamicibacter</taxon>
    </lineage>
</organism>
<protein>
    <submittedName>
        <fullName evidence="2">Uncharacterized protein</fullName>
    </submittedName>
</protein>
<evidence type="ECO:0000313" key="3">
    <source>
        <dbReference type="Proteomes" id="UP000012015"/>
    </source>
</evidence>
<dbReference type="AlphaFoldDB" id="M7MR53"/>
<feature type="region of interest" description="Disordered" evidence="1">
    <location>
        <begin position="1"/>
        <end position="37"/>
    </location>
</feature>
<dbReference type="EMBL" id="AOCK01000010">
    <property type="protein sequence ID" value="EMQ97410.1"/>
    <property type="molecule type" value="Genomic_DNA"/>
</dbReference>
<keyword evidence="3" id="KW-1185">Reference proteome</keyword>
<gene>
    <name evidence="2" type="ORF">ADIAG_03205</name>
</gene>
<reference evidence="2 3" key="1">
    <citation type="journal article" date="2013" name="Genome Announc.">
        <title>Draft Genome Sequence of Arthrobacter gangotriensis Strain Lz1yT, Isolated from a Penguin Rookery Soil Sample Collected in Antarctica, near the Indian Station Dakshin Gangotri.</title>
        <authorList>
            <person name="Shivaji S."/>
            <person name="Ara S."/>
            <person name="Bandi S."/>
            <person name="Singh A."/>
            <person name="Kumar Pinnaka A."/>
        </authorList>
    </citation>
    <scope>NUCLEOTIDE SEQUENCE [LARGE SCALE GENOMIC DNA]</scope>
    <source>
        <strain evidence="2 3">Lz1y</strain>
    </source>
</reference>
<name>M7MR53_9MICC</name>
<accession>M7MR53</accession>
<dbReference type="Proteomes" id="UP000012015">
    <property type="component" value="Unassembled WGS sequence"/>
</dbReference>
<comment type="caution">
    <text evidence="2">The sequence shown here is derived from an EMBL/GenBank/DDBJ whole genome shotgun (WGS) entry which is preliminary data.</text>
</comment>
<evidence type="ECO:0000313" key="2">
    <source>
        <dbReference type="EMBL" id="EMQ97410.1"/>
    </source>
</evidence>
<evidence type="ECO:0000256" key="1">
    <source>
        <dbReference type="SAM" id="MobiDB-lite"/>
    </source>
</evidence>
<proteinExistence type="predicted"/>